<comment type="caution">
    <text evidence="1">The sequence shown here is derived from an EMBL/GenBank/DDBJ whole genome shotgun (WGS) entry which is preliminary data.</text>
</comment>
<accession>A0ACB8AL52</accession>
<sequence length="192" mass="21944">MTIYYSLPFMLLAAEMVTFCVFVAPLPYVVKKRFFRFLSESRIIAKVTYVLKRSFVILFVDAVLQDVRTETNIAAHKFYAQRNTYLTGLCLFISLILTHVFHVILDLIRTQEEYAMLKKESNGGFTSGDQAGEIAELKNEITELKKNLAASEAKNRDFETLLKQSLQQAAEYDRLATNYNQKTGVSSNKKSD</sequence>
<evidence type="ECO:0000313" key="2">
    <source>
        <dbReference type="Proteomes" id="UP000790377"/>
    </source>
</evidence>
<name>A0ACB8AL52_9AGAM</name>
<proteinExistence type="predicted"/>
<keyword evidence="1" id="KW-0675">Receptor</keyword>
<evidence type="ECO:0000313" key="1">
    <source>
        <dbReference type="EMBL" id="KAH7913654.1"/>
    </source>
</evidence>
<protein>
    <submittedName>
        <fullName evidence="1">B-cell receptor-associated protein 31-like-domain-containing protein</fullName>
    </submittedName>
</protein>
<organism evidence="1 2">
    <name type="scientific">Hygrophoropsis aurantiaca</name>
    <dbReference type="NCBI Taxonomy" id="72124"/>
    <lineage>
        <taxon>Eukaryota</taxon>
        <taxon>Fungi</taxon>
        <taxon>Dikarya</taxon>
        <taxon>Basidiomycota</taxon>
        <taxon>Agaricomycotina</taxon>
        <taxon>Agaricomycetes</taxon>
        <taxon>Agaricomycetidae</taxon>
        <taxon>Boletales</taxon>
        <taxon>Coniophorineae</taxon>
        <taxon>Hygrophoropsidaceae</taxon>
        <taxon>Hygrophoropsis</taxon>
    </lineage>
</organism>
<gene>
    <name evidence="1" type="ORF">BJ138DRAFT_1145727</name>
</gene>
<keyword evidence="2" id="KW-1185">Reference proteome</keyword>
<dbReference type="Proteomes" id="UP000790377">
    <property type="component" value="Unassembled WGS sequence"/>
</dbReference>
<reference evidence="1" key="1">
    <citation type="journal article" date="2021" name="New Phytol.">
        <title>Evolutionary innovations through gain and loss of genes in the ectomycorrhizal Boletales.</title>
        <authorList>
            <person name="Wu G."/>
            <person name="Miyauchi S."/>
            <person name="Morin E."/>
            <person name="Kuo A."/>
            <person name="Drula E."/>
            <person name="Varga T."/>
            <person name="Kohler A."/>
            <person name="Feng B."/>
            <person name="Cao Y."/>
            <person name="Lipzen A."/>
            <person name="Daum C."/>
            <person name="Hundley H."/>
            <person name="Pangilinan J."/>
            <person name="Johnson J."/>
            <person name="Barry K."/>
            <person name="LaButti K."/>
            <person name="Ng V."/>
            <person name="Ahrendt S."/>
            <person name="Min B."/>
            <person name="Choi I.G."/>
            <person name="Park H."/>
            <person name="Plett J.M."/>
            <person name="Magnuson J."/>
            <person name="Spatafora J.W."/>
            <person name="Nagy L.G."/>
            <person name="Henrissat B."/>
            <person name="Grigoriev I.V."/>
            <person name="Yang Z.L."/>
            <person name="Xu J."/>
            <person name="Martin F.M."/>
        </authorList>
    </citation>
    <scope>NUCLEOTIDE SEQUENCE</scope>
    <source>
        <strain evidence="1">ATCC 28755</strain>
    </source>
</reference>
<dbReference type="EMBL" id="MU267627">
    <property type="protein sequence ID" value="KAH7913654.1"/>
    <property type="molecule type" value="Genomic_DNA"/>
</dbReference>